<dbReference type="Proteomes" id="UP000887577">
    <property type="component" value="Unplaced"/>
</dbReference>
<sequence length="671" mass="73398">MEAMRTYTATAQSTASSPIINSTPVTTTNAVATNPLLSHALNTAGIIKNNKNHQATTSSTSLESIINRKRSADEEIIQIDDDQPMPRRHCPNANNQCSGDFSKPLTNITSSTPTVATPSKVSTPSSLPLPLSSYSRTPSSFPLENSNTPAAVEGHRYVTLPTIPPISILVPNDIKIMDKLDEIINSAPSNFNPSTINLNGQTNSAIQEVSAGLMPSTKQISTSVPSQLLLEGLRHQKPHDSRMFKDSFCSDSVTAPSQLNNPISTNSTFNQMFPQNLNNNDNNSNIINFDNNQLLNVVPPPQWIQLIQQPQHNPPQFQKSSLLQQQIQAASSPHNFQQSFQSLQNNQPFLPTITNQPQLRFSVQPLPPTSNAGLSALLSQNNPTNYFKSINENQQNSMTPSLPINTSVGIQILNQPQQNKSESASNLSNNNLINFANFTLPTLTPPQPPFILQAQFQQPQKPQIPDVQQQQQQQLNSKQITIQQQQSTTSRNLFEQIQQQQQRLVPPKTPNSQPQLPPMSRSVQTPTSQSNSSSLNSITKMNFPIEQQPFAQYLLNLPSMSPSGSTSNTTPQLPSVQQSPSDVSTENGSTSSFTPNITEQLFTSTTMSSHFDTSNLKHSPTDQIASSFIDGDGTAENKKTMTVGSVVAPTYLDVLQSNMIILSSTGQQMVK</sequence>
<evidence type="ECO:0000313" key="2">
    <source>
        <dbReference type="Proteomes" id="UP000887577"/>
    </source>
</evidence>
<keyword evidence="2" id="KW-1185">Reference proteome</keyword>
<feature type="compositionally biased region" description="Low complexity" evidence="1">
    <location>
        <begin position="117"/>
        <end position="128"/>
    </location>
</feature>
<feature type="compositionally biased region" description="Polar residues" evidence="1">
    <location>
        <begin position="105"/>
        <end position="116"/>
    </location>
</feature>
<evidence type="ECO:0000313" key="3">
    <source>
        <dbReference type="WBParaSite" id="PSU_v2.g14808.t1"/>
    </source>
</evidence>
<feature type="compositionally biased region" description="Low complexity" evidence="1">
    <location>
        <begin position="522"/>
        <end position="536"/>
    </location>
</feature>
<accession>A0A914YBE4</accession>
<feature type="compositionally biased region" description="Polar residues" evidence="1">
    <location>
        <begin position="558"/>
        <end position="596"/>
    </location>
</feature>
<evidence type="ECO:0000256" key="1">
    <source>
        <dbReference type="SAM" id="MobiDB-lite"/>
    </source>
</evidence>
<reference evidence="3" key="1">
    <citation type="submission" date="2022-11" db="UniProtKB">
        <authorList>
            <consortium name="WormBaseParasite"/>
        </authorList>
    </citation>
    <scope>IDENTIFICATION</scope>
</reference>
<dbReference type="AlphaFoldDB" id="A0A914YBE4"/>
<dbReference type="WBParaSite" id="PSU_v2.g14808.t1">
    <property type="protein sequence ID" value="PSU_v2.g14808.t1"/>
    <property type="gene ID" value="PSU_v2.g14808"/>
</dbReference>
<feature type="region of interest" description="Disordered" evidence="1">
    <location>
        <begin position="556"/>
        <end position="596"/>
    </location>
</feature>
<name>A0A914YBE4_9BILA</name>
<feature type="region of interest" description="Disordered" evidence="1">
    <location>
        <begin position="105"/>
        <end position="128"/>
    </location>
</feature>
<organism evidence="2 3">
    <name type="scientific">Panagrolaimus superbus</name>
    <dbReference type="NCBI Taxonomy" id="310955"/>
    <lineage>
        <taxon>Eukaryota</taxon>
        <taxon>Metazoa</taxon>
        <taxon>Ecdysozoa</taxon>
        <taxon>Nematoda</taxon>
        <taxon>Chromadorea</taxon>
        <taxon>Rhabditida</taxon>
        <taxon>Tylenchina</taxon>
        <taxon>Panagrolaimomorpha</taxon>
        <taxon>Panagrolaimoidea</taxon>
        <taxon>Panagrolaimidae</taxon>
        <taxon>Panagrolaimus</taxon>
    </lineage>
</organism>
<feature type="region of interest" description="Disordered" evidence="1">
    <location>
        <begin position="496"/>
        <end position="536"/>
    </location>
</feature>
<protein>
    <submittedName>
        <fullName evidence="3">Uncharacterized protein</fullName>
    </submittedName>
</protein>
<proteinExistence type="predicted"/>